<comment type="caution">
    <text evidence="2">The sequence shown here is derived from an EMBL/GenBank/DDBJ whole genome shotgun (WGS) entry which is preliminary data.</text>
</comment>
<dbReference type="Proteomes" id="UP001331761">
    <property type="component" value="Unassembled WGS sequence"/>
</dbReference>
<accession>A0AAN8F1W6</accession>
<protein>
    <submittedName>
        <fullName evidence="2">Protein kinase domain-containing protein</fullName>
    </submittedName>
</protein>
<feature type="compositionally biased region" description="Basic residues" evidence="1">
    <location>
        <begin position="112"/>
        <end position="123"/>
    </location>
</feature>
<reference evidence="2 3" key="1">
    <citation type="submission" date="2019-10" db="EMBL/GenBank/DDBJ databases">
        <title>Assembly and Annotation for the nematode Trichostrongylus colubriformis.</title>
        <authorList>
            <person name="Martin J."/>
        </authorList>
    </citation>
    <scope>NUCLEOTIDE SEQUENCE [LARGE SCALE GENOMIC DNA]</scope>
    <source>
        <strain evidence="2">G859</strain>
        <tissue evidence="2">Whole worm</tissue>
    </source>
</reference>
<dbReference type="EMBL" id="WIXE01020523">
    <property type="protein sequence ID" value="KAK5969155.1"/>
    <property type="molecule type" value="Genomic_DNA"/>
</dbReference>
<gene>
    <name evidence="2" type="ORF">GCK32_020099</name>
</gene>
<evidence type="ECO:0000313" key="3">
    <source>
        <dbReference type="Proteomes" id="UP001331761"/>
    </source>
</evidence>
<keyword evidence="3" id="KW-1185">Reference proteome</keyword>
<proteinExistence type="predicted"/>
<name>A0AAN8F1W6_TRICO</name>
<organism evidence="2 3">
    <name type="scientific">Trichostrongylus colubriformis</name>
    <name type="common">Black scour worm</name>
    <dbReference type="NCBI Taxonomy" id="6319"/>
    <lineage>
        <taxon>Eukaryota</taxon>
        <taxon>Metazoa</taxon>
        <taxon>Ecdysozoa</taxon>
        <taxon>Nematoda</taxon>
        <taxon>Chromadorea</taxon>
        <taxon>Rhabditida</taxon>
        <taxon>Rhabditina</taxon>
        <taxon>Rhabditomorpha</taxon>
        <taxon>Strongyloidea</taxon>
        <taxon>Trichostrongylidae</taxon>
        <taxon>Trichostrongylus</taxon>
    </lineage>
</organism>
<sequence>MKAIEPNQCHQPQNPAHDAVHPVAVPTGSVNPVAPSSGAVVSVALPTGPCNPPVATEPRNHPAEPCNLPAATDPAPVLPDPKNLPLVLPGAVPIPPSPANTNAVPIPPHANSPKKKSVAKKVHGNAEKRRREKMLKREKLKESTIVQSDNYTWRVLKLLGSGGFGDVYKVVKENDEDKKVLTESFILFHGDSGLHEFYRLASV</sequence>
<dbReference type="Gene3D" id="1.10.510.10">
    <property type="entry name" value="Transferase(Phosphotransferase) domain 1"/>
    <property type="match status" value="1"/>
</dbReference>
<dbReference type="AlphaFoldDB" id="A0AAN8F1W6"/>
<feature type="region of interest" description="Disordered" evidence="1">
    <location>
        <begin position="1"/>
        <end position="28"/>
    </location>
</feature>
<feature type="region of interest" description="Disordered" evidence="1">
    <location>
        <begin position="108"/>
        <end position="129"/>
    </location>
</feature>
<dbReference type="GO" id="GO:0016301">
    <property type="term" value="F:kinase activity"/>
    <property type="evidence" value="ECO:0007669"/>
    <property type="project" value="UniProtKB-KW"/>
</dbReference>
<keyword evidence="2" id="KW-0808">Transferase</keyword>
<evidence type="ECO:0000313" key="2">
    <source>
        <dbReference type="EMBL" id="KAK5969155.1"/>
    </source>
</evidence>
<evidence type="ECO:0000256" key="1">
    <source>
        <dbReference type="SAM" id="MobiDB-lite"/>
    </source>
</evidence>
<keyword evidence="2" id="KW-0418">Kinase</keyword>